<evidence type="ECO:0000259" key="3">
    <source>
        <dbReference type="PROSITE" id="PS51900"/>
    </source>
</evidence>
<protein>
    <submittedName>
        <fullName evidence="4">Site-specific recombinase XerD</fullName>
    </submittedName>
</protein>
<evidence type="ECO:0000256" key="2">
    <source>
        <dbReference type="PROSITE-ProRule" id="PRU01248"/>
    </source>
</evidence>
<dbReference type="EMBL" id="JAUSTW010000014">
    <property type="protein sequence ID" value="MDQ0201974.1"/>
    <property type="molecule type" value="Genomic_DNA"/>
</dbReference>
<dbReference type="InterPro" id="IPR010998">
    <property type="entry name" value="Integrase_recombinase_N"/>
</dbReference>
<dbReference type="Pfam" id="PF13495">
    <property type="entry name" value="Phage_int_SAM_4"/>
    <property type="match status" value="1"/>
</dbReference>
<dbReference type="InterPro" id="IPR011010">
    <property type="entry name" value="DNA_brk_join_enz"/>
</dbReference>
<keyword evidence="5" id="KW-1185">Reference proteome</keyword>
<organism evidence="4 5">
    <name type="scientific">Neobacillus ginsengisoli</name>
    <dbReference type="NCBI Taxonomy" id="904295"/>
    <lineage>
        <taxon>Bacteria</taxon>
        <taxon>Bacillati</taxon>
        <taxon>Bacillota</taxon>
        <taxon>Bacilli</taxon>
        <taxon>Bacillales</taxon>
        <taxon>Bacillaceae</taxon>
        <taxon>Neobacillus</taxon>
    </lineage>
</organism>
<evidence type="ECO:0000313" key="4">
    <source>
        <dbReference type="EMBL" id="MDQ0201974.1"/>
    </source>
</evidence>
<sequence length="286" mass="32973">MPYRFIRHIENKGYSSETLKSYEKVINQFFKFIAKSYPLNKEPFQISPTDIKNYLEEQLELDKSISTVNKELAIIKTFFNYLWEINKVPIDPAVKIKRFKVKKELKVVITYDVILSILEKVLSNQDYSKLRKTVFLLAVKGLKTADFRFKKEDVLDSIEDNSMIIQLKSRSISLRGKEAACFCDYYSETIMYSESEYVFTATSHGEQCEVPIHVMSILNHLRAITSDYLGEGSPGLTLISIRRAMALNLYLKKYSIQVIAKELGIEENTASNYLKHIIQGNIGSES</sequence>
<reference evidence="4 5" key="1">
    <citation type="submission" date="2023-07" db="EMBL/GenBank/DDBJ databases">
        <title>Genomic Encyclopedia of Type Strains, Phase IV (KMG-IV): sequencing the most valuable type-strain genomes for metagenomic binning, comparative biology and taxonomic classification.</title>
        <authorList>
            <person name="Goeker M."/>
        </authorList>
    </citation>
    <scope>NUCLEOTIDE SEQUENCE [LARGE SCALE GENOMIC DNA]</scope>
    <source>
        <strain evidence="4 5">DSM 27594</strain>
    </source>
</reference>
<evidence type="ECO:0000256" key="1">
    <source>
        <dbReference type="ARBA" id="ARBA00023125"/>
    </source>
</evidence>
<feature type="domain" description="Core-binding (CB)" evidence="3">
    <location>
        <begin position="1"/>
        <end position="83"/>
    </location>
</feature>
<name>A0ABT9Y4C2_9BACI</name>
<dbReference type="InterPro" id="IPR044068">
    <property type="entry name" value="CB"/>
</dbReference>
<evidence type="ECO:0000313" key="5">
    <source>
        <dbReference type="Proteomes" id="UP001224122"/>
    </source>
</evidence>
<keyword evidence="1 2" id="KW-0238">DNA-binding</keyword>
<proteinExistence type="predicted"/>
<accession>A0ABT9Y4C2</accession>
<dbReference type="Pfam" id="PF06056">
    <property type="entry name" value="Terminase_5"/>
    <property type="match status" value="1"/>
</dbReference>
<dbReference type="Gene3D" id="1.10.150.130">
    <property type="match status" value="1"/>
</dbReference>
<gene>
    <name evidence="4" type="ORF">J2S10_005185</name>
</gene>
<dbReference type="RefSeq" id="WP_307413747.1">
    <property type="nucleotide sequence ID" value="NZ_JAUSTW010000014.1"/>
</dbReference>
<dbReference type="PROSITE" id="PS51900">
    <property type="entry name" value="CB"/>
    <property type="match status" value="1"/>
</dbReference>
<dbReference type="InterPro" id="IPR004107">
    <property type="entry name" value="Integrase_SAM-like_N"/>
</dbReference>
<comment type="caution">
    <text evidence="4">The sequence shown here is derived from an EMBL/GenBank/DDBJ whole genome shotgun (WGS) entry which is preliminary data.</text>
</comment>
<dbReference type="InterPro" id="IPR010332">
    <property type="entry name" value="ATPase_terminase-su_N"/>
</dbReference>
<dbReference type="SUPFAM" id="SSF56349">
    <property type="entry name" value="DNA breaking-rejoining enzymes"/>
    <property type="match status" value="1"/>
</dbReference>
<dbReference type="Proteomes" id="UP001224122">
    <property type="component" value="Unassembled WGS sequence"/>
</dbReference>